<sequence length="449" mass="51119">MVENMKWVRYGLRETASKGRRECMDLCRIDVSEELGRYVATERNACSDRAGRTLGRYAATVRPFSGFSPISRVSSAWLFQIASVEIPRKFSFPSIKMYDGTGEPDDHIAQYKQRILAVALPKESCEATMCKGFGSTLIGPALQWYINLPTRSISSFAGLSDKFVEQFASSRSLEKTSDGLYEILQHRVEPLPRTPRTQGSEVNDTGNWGSFRRRRTLNHSKNPRDPQSTYVDGSALSPPKPFKVASARKTWSSQDTRPPPHIDKITENFIRYQPVVSRINKWGTSTPRRPPQRVHLADLEQRAPRRRRMETLSQAGDLRTWSLQWMNVTTRFMEVLKTFINRRQWSPNTKGWGMKRGRALQKKEEPSSKDARPKTKSNPADHLATRESRMQHGNSIVTSFRAVEYDTPTGLRAKNPSVPENDFRVQRPRVLPETSGSRTHGFPKTTSGS</sequence>
<gene>
    <name evidence="2" type="ORF">F2Q70_00035890</name>
</gene>
<name>A0A8S9JRL7_BRACR</name>
<dbReference type="PANTHER" id="PTHR33223:SF10">
    <property type="entry name" value="AMINOTRANSFERASE-LIKE PLANT MOBILE DOMAIN-CONTAINING PROTEIN"/>
    <property type="match status" value="1"/>
</dbReference>
<organism evidence="2">
    <name type="scientific">Brassica cretica</name>
    <name type="common">Mustard</name>
    <dbReference type="NCBI Taxonomy" id="69181"/>
    <lineage>
        <taxon>Eukaryota</taxon>
        <taxon>Viridiplantae</taxon>
        <taxon>Streptophyta</taxon>
        <taxon>Embryophyta</taxon>
        <taxon>Tracheophyta</taxon>
        <taxon>Spermatophyta</taxon>
        <taxon>Magnoliopsida</taxon>
        <taxon>eudicotyledons</taxon>
        <taxon>Gunneridae</taxon>
        <taxon>Pentapetalae</taxon>
        <taxon>rosids</taxon>
        <taxon>malvids</taxon>
        <taxon>Brassicales</taxon>
        <taxon>Brassicaceae</taxon>
        <taxon>Brassiceae</taxon>
        <taxon>Brassica</taxon>
    </lineage>
</organism>
<accession>A0A8S9JRL7</accession>
<feature type="region of interest" description="Disordered" evidence="1">
    <location>
        <begin position="346"/>
        <end position="449"/>
    </location>
</feature>
<reference evidence="2" key="1">
    <citation type="submission" date="2019-12" db="EMBL/GenBank/DDBJ databases">
        <title>Genome sequencing and annotation of Brassica cretica.</title>
        <authorList>
            <person name="Studholme D.J."/>
            <person name="Sarris P.F."/>
        </authorList>
    </citation>
    <scope>NUCLEOTIDE SEQUENCE</scope>
    <source>
        <strain evidence="2">PFS-102/07</strain>
        <tissue evidence="2">Leaf</tissue>
    </source>
</reference>
<feature type="compositionally biased region" description="Basic and acidic residues" evidence="1">
    <location>
        <begin position="361"/>
        <end position="373"/>
    </location>
</feature>
<feature type="compositionally biased region" description="Polar residues" evidence="1">
    <location>
        <begin position="434"/>
        <end position="449"/>
    </location>
</feature>
<comment type="caution">
    <text evidence="2">The sequence shown here is derived from an EMBL/GenBank/DDBJ whole genome shotgun (WGS) entry which is preliminary data.</text>
</comment>
<evidence type="ECO:0008006" key="3">
    <source>
        <dbReference type="Google" id="ProtNLM"/>
    </source>
</evidence>
<evidence type="ECO:0000313" key="2">
    <source>
        <dbReference type="EMBL" id="KAF2584671.1"/>
    </source>
</evidence>
<feature type="region of interest" description="Disordered" evidence="1">
    <location>
        <begin position="188"/>
        <end position="261"/>
    </location>
</feature>
<feature type="compositionally biased region" description="Polar residues" evidence="1">
    <location>
        <begin position="195"/>
        <end position="208"/>
    </location>
</feature>
<dbReference type="AlphaFoldDB" id="A0A8S9JRL7"/>
<evidence type="ECO:0000256" key="1">
    <source>
        <dbReference type="SAM" id="MobiDB-lite"/>
    </source>
</evidence>
<dbReference type="PANTHER" id="PTHR33223">
    <property type="entry name" value="CCHC-TYPE DOMAIN-CONTAINING PROTEIN"/>
    <property type="match status" value="1"/>
</dbReference>
<protein>
    <recommendedName>
        <fullName evidence="3">Retrotransposon gag domain-containing protein</fullName>
    </recommendedName>
</protein>
<proteinExistence type="predicted"/>
<dbReference type="EMBL" id="QGKY02000246">
    <property type="protein sequence ID" value="KAF2584671.1"/>
    <property type="molecule type" value="Genomic_DNA"/>
</dbReference>